<accession>A0ABV5ZL34</accession>
<keyword evidence="1" id="KW-0808">Transferase</keyword>
<dbReference type="RefSeq" id="WP_027952152.1">
    <property type="nucleotide sequence ID" value="NZ_JADU01000012.1"/>
</dbReference>
<comment type="caution">
    <text evidence="1">The sequence shown here is derived from an EMBL/GenBank/DDBJ whole genome shotgun (WGS) entry which is preliminary data.</text>
</comment>
<keyword evidence="2" id="KW-1185">Reference proteome</keyword>
<dbReference type="InterPro" id="IPR014942">
    <property type="entry name" value="AbiEii"/>
</dbReference>
<gene>
    <name evidence="1" type="ORF">ACFFK8_09815</name>
</gene>
<dbReference type="Proteomes" id="UP001589688">
    <property type="component" value="Unassembled WGS sequence"/>
</dbReference>
<dbReference type="GO" id="GO:0016740">
    <property type="term" value="F:transferase activity"/>
    <property type="evidence" value="ECO:0007669"/>
    <property type="project" value="UniProtKB-KW"/>
</dbReference>
<proteinExistence type="predicted"/>
<name>A0ABV5ZL34_9BACT</name>
<protein>
    <submittedName>
        <fullName evidence="1">Nucleotidyl transferase AbiEii/AbiGii toxin family protein</fullName>
    </submittedName>
</protein>
<organism evidence="1 2">
    <name type="scientific">Hallella seregens ATCC 51272</name>
    <dbReference type="NCBI Taxonomy" id="1336250"/>
    <lineage>
        <taxon>Bacteria</taxon>
        <taxon>Pseudomonadati</taxon>
        <taxon>Bacteroidota</taxon>
        <taxon>Bacteroidia</taxon>
        <taxon>Bacteroidales</taxon>
        <taxon>Prevotellaceae</taxon>
        <taxon>Hallella</taxon>
    </lineage>
</organism>
<evidence type="ECO:0000313" key="1">
    <source>
        <dbReference type="EMBL" id="MFB9898075.1"/>
    </source>
</evidence>
<reference evidence="1 2" key="1">
    <citation type="submission" date="2024-09" db="EMBL/GenBank/DDBJ databases">
        <authorList>
            <person name="Sun Q."/>
            <person name="Mori K."/>
        </authorList>
    </citation>
    <scope>NUCLEOTIDE SEQUENCE [LARGE SCALE GENOMIC DNA]</scope>
    <source>
        <strain evidence="1 2">ATCC 51272</strain>
    </source>
</reference>
<evidence type="ECO:0000313" key="2">
    <source>
        <dbReference type="Proteomes" id="UP001589688"/>
    </source>
</evidence>
<sequence length="122" mass="14512">MLSYQTVEPHTLELLKRLMAEPLFADMRLVGGTALALQYGHRQSVDLDLFGRLPDDIFLLQHYTLRELMTFYRRKYPEHNEFRALMSLSYFEDAEEQLMPRMFSTLTWETVKATILREVQHV</sequence>
<dbReference type="Pfam" id="PF08843">
    <property type="entry name" value="AbiEii"/>
    <property type="match status" value="1"/>
</dbReference>
<dbReference type="EMBL" id="JBHLZF010000002">
    <property type="protein sequence ID" value="MFB9898075.1"/>
    <property type="molecule type" value="Genomic_DNA"/>
</dbReference>